<dbReference type="Proteomes" id="UP000680045">
    <property type="component" value="Unassembled WGS sequence"/>
</dbReference>
<protein>
    <recommendedName>
        <fullName evidence="3">TIGR00299 family protein</fullName>
    </recommendedName>
</protein>
<evidence type="ECO:0008006" key="3">
    <source>
        <dbReference type="Google" id="ProtNLM"/>
    </source>
</evidence>
<name>A0A941FLG4_9BACI</name>
<dbReference type="Gene3D" id="3.10.20.300">
    <property type="entry name" value="mk0293 like domain"/>
    <property type="match status" value="1"/>
</dbReference>
<dbReference type="AlphaFoldDB" id="A0A941FLG4"/>
<accession>A0A941FLG4</accession>
<evidence type="ECO:0000313" key="2">
    <source>
        <dbReference type="Proteomes" id="UP000680045"/>
    </source>
</evidence>
<organism evidence="1 2">
    <name type="scientific">Peribacillus frigoritolerans</name>
    <dbReference type="NCBI Taxonomy" id="450367"/>
    <lineage>
        <taxon>Bacteria</taxon>
        <taxon>Bacillati</taxon>
        <taxon>Bacillota</taxon>
        <taxon>Bacilli</taxon>
        <taxon>Bacillales</taxon>
        <taxon>Bacillaceae</taxon>
        <taxon>Peribacillus</taxon>
    </lineage>
</organism>
<evidence type="ECO:0000313" key="1">
    <source>
        <dbReference type="EMBL" id="MBR8644929.1"/>
    </source>
</evidence>
<gene>
    <name evidence="1" type="ORF">KEH51_12840</name>
</gene>
<reference evidence="1" key="1">
    <citation type="submission" date="2021-04" db="EMBL/GenBank/DDBJ databases">
        <title>Whole genome sequencing of Enterococci isolates from hospitalized patients.</title>
        <authorList>
            <person name="Ogoti B.M."/>
            <person name="Onyambu F.G."/>
        </authorList>
    </citation>
    <scope>NUCLEOTIDE SEQUENCE</scope>
    <source>
        <strain evidence="1">242</strain>
    </source>
</reference>
<proteinExistence type="predicted"/>
<dbReference type="EMBL" id="JAGTPW010000019">
    <property type="protein sequence ID" value="MBR8644929.1"/>
    <property type="molecule type" value="Genomic_DNA"/>
</dbReference>
<comment type="caution">
    <text evidence="1">The sequence shown here is derived from an EMBL/GenBank/DDBJ whole genome shotgun (WGS) entry which is preliminary data.</text>
</comment>
<sequence length="51" mass="5954">MKIGYEGEKIYKITPEYEEIKVAATEYNVPFQEIYSVVQLEARKMLEPVAN</sequence>